<protein>
    <submittedName>
        <fullName evidence="1">Uncharacterized protein</fullName>
    </submittedName>
</protein>
<evidence type="ECO:0000313" key="1">
    <source>
        <dbReference type="EnsemblMetazoa" id="GAUT038987-PA"/>
    </source>
</evidence>
<accession>A0A1A9VJ22</accession>
<proteinExistence type="predicted"/>
<dbReference type="Proteomes" id="UP000078200">
    <property type="component" value="Unassembled WGS sequence"/>
</dbReference>
<organism evidence="1 2">
    <name type="scientific">Glossina austeni</name>
    <name type="common">Savannah tsetse fly</name>
    <dbReference type="NCBI Taxonomy" id="7395"/>
    <lineage>
        <taxon>Eukaryota</taxon>
        <taxon>Metazoa</taxon>
        <taxon>Ecdysozoa</taxon>
        <taxon>Arthropoda</taxon>
        <taxon>Hexapoda</taxon>
        <taxon>Insecta</taxon>
        <taxon>Pterygota</taxon>
        <taxon>Neoptera</taxon>
        <taxon>Endopterygota</taxon>
        <taxon>Diptera</taxon>
        <taxon>Brachycera</taxon>
        <taxon>Muscomorpha</taxon>
        <taxon>Hippoboscoidea</taxon>
        <taxon>Glossinidae</taxon>
        <taxon>Glossina</taxon>
    </lineage>
</organism>
<dbReference type="VEuPathDB" id="VectorBase:GAUT038987"/>
<dbReference type="AlphaFoldDB" id="A0A1A9VJ22"/>
<dbReference type="EnsemblMetazoa" id="GAUT038987-RA">
    <property type="protein sequence ID" value="GAUT038987-PA"/>
    <property type="gene ID" value="GAUT038987"/>
</dbReference>
<evidence type="ECO:0000313" key="2">
    <source>
        <dbReference type="Proteomes" id="UP000078200"/>
    </source>
</evidence>
<name>A0A1A9VJ22_GLOAU</name>
<reference evidence="1" key="1">
    <citation type="submission" date="2020-05" db="UniProtKB">
        <authorList>
            <consortium name="EnsemblMetazoa"/>
        </authorList>
    </citation>
    <scope>IDENTIFICATION</scope>
    <source>
        <strain evidence="1">TTRI</strain>
    </source>
</reference>
<sequence length="110" mass="13102">MERYIAHAQTNRYVLFSLYPLYPHMLAITADFAHPIPSFLNAYKIAIVLTLRQIRKASIKLWSLLSNQSRVHIYMYMRYQDYKVAVGSRECHQIYQILDYFNPSIKPFIL</sequence>
<keyword evidence="2" id="KW-1185">Reference proteome</keyword>